<sequence>MEKKYNLRYLALAESDLIDIVNYISEQLCAPQAANNLVNKFEKAISRLEDFPYSGHPYRCTGKLEDEYRMLAVENYLVFYVVLDNIVEIRRIIYSKRNYENMFL</sequence>
<gene>
    <name evidence="2" type="ORF">SAMN04487970_10476</name>
</gene>
<dbReference type="AlphaFoldDB" id="A0A1G4TAR7"/>
<dbReference type="RefSeq" id="WP_090675619.1">
    <property type="nucleotide sequence ID" value="NZ_FMTT01000047.1"/>
</dbReference>
<dbReference type="Proteomes" id="UP000198601">
    <property type="component" value="Unassembled WGS sequence"/>
</dbReference>
<dbReference type="NCBIfam" id="TIGR02385">
    <property type="entry name" value="RelE_StbE"/>
    <property type="match status" value="1"/>
</dbReference>
<dbReference type="InterPro" id="IPR007712">
    <property type="entry name" value="RelE/ParE_toxin"/>
</dbReference>
<name>A0A1G4TAR7_9BACL</name>
<reference evidence="3" key="1">
    <citation type="submission" date="2016-10" db="EMBL/GenBank/DDBJ databases">
        <authorList>
            <person name="Varghese N."/>
            <person name="Submissions S."/>
        </authorList>
    </citation>
    <scope>NUCLEOTIDE SEQUENCE [LARGE SCALE GENOMIC DNA]</scope>
    <source>
        <strain evidence="3">CGMCC 1.8946</strain>
    </source>
</reference>
<protein>
    <submittedName>
        <fullName evidence="2">Addiction module toxin, RelE/StbE family</fullName>
    </submittedName>
</protein>
<dbReference type="STRING" id="624147.SAMN04487970_10476"/>
<evidence type="ECO:0000256" key="1">
    <source>
        <dbReference type="ARBA" id="ARBA00022649"/>
    </source>
</evidence>
<dbReference type="OrthoDB" id="362857at2"/>
<keyword evidence="1" id="KW-1277">Toxin-antitoxin system</keyword>
<dbReference type="EMBL" id="FMTT01000047">
    <property type="protein sequence ID" value="SCW78524.1"/>
    <property type="molecule type" value="Genomic_DNA"/>
</dbReference>
<organism evidence="2 3">
    <name type="scientific">Paenibacillus tianmuensis</name>
    <dbReference type="NCBI Taxonomy" id="624147"/>
    <lineage>
        <taxon>Bacteria</taxon>
        <taxon>Bacillati</taxon>
        <taxon>Bacillota</taxon>
        <taxon>Bacilli</taxon>
        <taxon>Bacillales</taxon>
        <taxon>Paenibacillaceae</taxon>
        <taxon>Paenibacillus</taxon>
    </lineage>
</organism>
<dbReference type="Gene3D" id="3.30.2310.20">
    <property type="entry name" value="RelE-like"/>
    <property type="match status" value="1"/>
</dbReference>
<evidence type="ECO:0000313" key="3">
    <source>
        <dbReference type="Proteomes" id="UP000198601"/>
    </source>
</evidence>
<accession>A0A1G4TAR7</accession>
<keyword evidence="3" id="KW-1185">Reference proteome</keyword>
<proteinExistence type="predicted"/>
<dbReference type="Pfam" id="PF05016">
    <property type="entry name" value="ParE_toxin"/>
    <property type="match status" value="1"/>
</dbReference>
<evidence type="ECO:0000313" key="2">
    <source>
        <dbReference type="EMBL" id="SCW78524.1"/>
    </source>
</evidence>
<dbReference type="InterPro" id="IPR035093">
    <property type="entry name" value="RelE/ParE_toxin_dom_sf"/>
</dbReference>